<proteinExistence type="predicted"/>
<evidence type="ECO:0000313" key="2">
    <source>
        <dbReference type="Proteomes" id="UP000829398"/>
    </source>
</evidence>
<keyword evidence="2" id="KW-1185">Reference proteome</keyword>
<protein>
    <submittedName>
        <fullName evidence="1">SM-ATX domain-containing protein</fullName>
    </submittedName>
</protein>
<gene>
    <name evidence="1" type="ORF">KPL71_001850</name>
</gene>
<evidence type="ECO:0000313" key="1">
    <source>
        <dbReference type="EMBL" id="KAH9803626.1"/>
    </source>
</evidence>
<organism evidence="1 2">
    <name type="scientific">Citrus sinensis</name>
    <name type="common">Sweet orange</name>
    <name type="synonym">Citrus aurantium var. sinensis</name>
    <dbReference type="NCBI Taxonomy" id="2711"/>
    <lineage>
        <taxon>Eukaryota</taxon>
        <taxon>Viridiplantae</taxon>
        <taxon>Streptophyta</taxon>
        <taxon>Embryophyta</taxon>
        <taxon>Tracheophyta</taxon>
        <taxon>Spermatophyta</taxon>
        <taxon>Magnoliopsida</taxon>
        <taxon>eudicotyledons</taxon>
        <taxon>Gunneridae</taxon>
        <taxon>Pentapetalae</taxon>
        <taxon>rosids</taxon>
        <taxon>malvids</taxon>
        <taxon>Sapindales</taxon>
        <taxon>Rutaceae</taxon>
        <taxon>Aurantioideae</taxon>
        <taxon>Citrus</taxon>
    </lineage>
</organism>
<comment type="caution">
    <text evidence="1">The sequence shown here is derived from an EMBL/GenBank/DDBJ whole genome shotgun (WGS) entry which is preliminary data.</text>
</comment>
<accession>A0ACB8NZQ7</accession>
<dbReference type="EMBL" id="CM039170">
    <property type="protein sequence ID" value="KAH9803626.1"/>
    <property type="molecule type" value="Genomic_DNA"/>
</dbReference>
<dbReference type="Proteomes" id="UP000829398">
    <property type="component" value="Chromosome 1"/>
</dbReference>
<name>A0ACB8NZQ7_CITSI</name>
<sequence>MGYKKRTEQETTHSNNSSSLSEALLFATMCIIGLPVDVYIKDGSVYSGIFYTASVEKDYGIVLKKAKMSKKGKSNANVANGTVIETLVILSADLVQVVAKVYDSLFFIRLYVLLGLLFILLVSCLNNLFDVHMWFRTKGVQLPADGIAGNFAGDDVVAVAGTVPPIDGQISEAKRPIRSGLNKRRNQKRISVRNENGYFHGDGPIKAEKEHEEQMLSLKNMRNAMEVEHGKRDRMDVTKIEEASVDSVNGRQVGDKSSQGQQDSCTRTTELHKGDNVDGVQGSSTNFVEIDRDALVRLPHGVSMNSMGFSFLFGLDMCPSISPVAHHNFSTLLAVGACQGPVMPAEEHPNMAFKHSNGVSHDPAHELDKPENQCRERPTSADTSSQGAARSTVSTSSTPVTDVTSGLCFSSLAASTEVVPLQSAPSNKSTKEFKLNPGAKIFSPSSVNPVSATSPAIPTATSMAYVPSNSPVLPIAAAQSEVGVGPYLSHSSVPSKFVPYGTLTAANGGSAAQFSQPIVGHAGRSQPVRYAGQYPVQAGPTYVHPSSQAVMFGRVGGQLVYMQPVSNDLGVAAMSPVSARPALTPHQVQFPKHQGNAAGQALQLCIPSPMVAGGLQPFPVPSHIPVLQPPIPANRPIPVPGSNGLYSTKFP</sequence>
<reference evidence="2" key="1">
    <citation type="journal article" date="2023" name="Hortic. Res.">
        <title>A chromosome-level phased genome enabling allele-level studies in sweet orange: a case study on citrus Huanglongbing tolerance.</title>
        <authorList>
            <person name="Wu B."/>
            <person name="Yu Q."/>
            <person name="Deng Z."/>
            <person name="Duan Y."/>
            <person name="Luo F."/>
            <person name="Gmitter F. Jr."/>
        </authorList>
    </citation>
    <scope>NUCLEOTIDE SEQUENCE [LARGE SCALE GENOMIC DNA]</scope>
    <source>
        <strain evidence="2">cv. Valencia</strain>
    </source>
</reference>